<dbReference type="SUPFAM" id="SSF54593">
    <property type="entry name" value="Glyoxalase/Bleomycin resistance protein/Dihydroxybiphenyl dioxygenase"/>
    <property type="match status" value="1"/>
</dbReference>
<gene>
    <name evidence="2" type="ORF">HNQ60_002220</name>
</gene>
<accession>A0A841HMN4</accession>
<feature type="domain" description="VOC" evidence="1">
    <location>
        <begin position="5"/>
        <end position="118"/>
    </location>
</feature>
<comment type="caution">
    <text evidence="2">The sequence shown here is derived from an EMBL/GenBank/DDBJ whole genome shotgun (WGS) entry which is preliminary data.</text>
</comment>
<organism evidence="2 3">
    <name type="scientific">Povalibacter uvarum</name>
    <dbReference type="NCBI Taxonomy" id="732238"/>
    <lineage>
        <taxon>Bacteria</taxon>
        <taxon>Pseudomonadati</taxon>
        <taxon>Pseudomonadota</taxon>
        <taxon>Gammaproteobacteria</taxon>
        <taxon>Steroidobacterales</taxon>
        <taxon>Steroidobacteraceae</taxon>
        <taxon>Povalibacter</taxon>
    </lineage>
</organism>
<protein>
    <submittedName>
        <fullName evidence="2">Putative enzyme related to lactoylglutathione lyase</fullName>
    </submittedName>
</protein>
<dbReference type="InterPro" id="IPR037523">
    <property type="entry name" value="VOC_core"/>
</dbReference>
<keyword evidence="3" id="KW-1185">Reference proteome</keyword>
<dbReference type="InterPro" id="IPR041581">
    <property type="entry name" value="Glyoxalase_6"/>
</dbReference>
<dbReference type="InterPro" id="IPR052164">
    <property type="entry name" value="Anthracycline_SecMetBiosynth"/>
</dbReference>
<dbReference type="PANTHER" id="PTHR33993">
    <property type="entry name" value="GLYOXALASE-RELATED"/>
    <property type="match status" value="1"/>
</dbReference>
<name>A0A841HMN4_9GAMM</name>
<evidence type="ECO:0000313" key="2">
    <source>
        <dbReference type="EMBL" id="MBB6093342.1"/>
    </source>
</evidence>
<dbReference type="EMBL" id="JACHHZ010000002">
    <property type="protein sequence ID" value="MBB6093342.1"/>
    <property type="molecule type" value="Genomic_DNA"/>
</dbReference>
<dbReference type="Pfam" id="PF18029">
    <property type="entry name" value="Glyoxalase_6"/>
    <property type="match status" value="1"/>
</dbReference>
<evidence type="ECO:0000259" key="1">
    <source>
        <dbReference type="PROSITE" id="PS51819"/>
    </source>
</evidence>
<dbReference type="GO" id="GO:0016829">
    <property type="term" value="F:lyase activity"/>
    <property type="evidence" value="ECO:0007669"/>
    <property type="project" value="UniProtKB-KW"/>
</dbReference>
<keyword evidence="2" id="KW-0456">Lyase</keyword>
<dbReference type="PROSITE" id="PS51819">
    <property type="entry name" value="VOC"/>
    <property type="match status" value="1"/>
</dbReference>
<sequence>MPVTGIGGLFFRARDPGALTKWYFDHLGVGATMTGTDWIWQQSAGPTVFAPFKADTDYFASDKQWMLNLRVQGLDALLAKLRSAGIEIITKAEWDTPETGRFARIHDPEGNAIELWEPPS</sequence>
<proteinExistence type="predicted"/>
<dbReference type="RefSeq" id="WP_184331582.1">
    <property type="nucleotide sequence ID" value="NZ_JACHHZ010000002.1"/>
</dbReference>
<dbReference type="AlphaFoldDB" id="A0A841HMN4"/>
<dbReference type="InterPro" id="IPR029068">
    <property type="entry name" value="Glyas_Bleomycin-R_OHBP_Dase"/>
</dbReference>
<reference evidence="2 3" key="1">
    <citation type="submission" date="2020-08" db="EMBL/GenBank/DDBJ databases">
        <title>Genomic Encyclopedia of Type Strains, Phase IV (KMG-IV): sequencing the most valuable type-strain genomes for metagenomic binning, comparative biology and taxonomic classification.</title>
        <authorList>
            <person name="Goeker M."/>
        </authorList>
    </citation>
    <scope>NUCLEOTIDE SEQUENCE [LARGE SCALE GENOMIC DNA]</scope>
    <source>
        <strain evidence="2 3">DSM 26723</strain>
    </source>
</reference>
<dbReference type="Gene3D" id="3.10.180.10">
    <property type="entry name" value="2,3-Dihydroxybiphenyl 1,2-Dioxygenase, domain 1"/>
    <property type="match status" value="1"/>
</dbReference>
<dbReference type="PANTHER" id="PTHR33993:SF5">
    <property type="entry name" value="GLYOXALASE"/>
    <property type="match status" value="1"/>
</dbReference>
<evidence type="ECO:0000313" key="3">
    <source>
        <dbReference type="Proteomes" id="UP000588068"/>
    </source>
</evidence>
<dbReference type="Proteomes" id="UP000588068">
    <property type="component" value="Unassembled WGS sequence"/>
</dbReference>